<sequence length="142" mass="16114">MSGVAVIDCKRALSNIGMIISKLKLGFVITIGINREFGVGRGLVIIARGSSYRWGETTLRKFYKKVAKLYNSWVSGVPKFHRCDMCGKRFPATQIGRIQIIKRLPKGKVEFWVCKNCSSKFKECVKPLIPHIEWEPKNKPEG</sequence>
<dbReference type="AlphaFoldDB" id="A0A497EKC4"/>
<accession>A0A497EKC4</accession>
<comment type="caution">
    <text evidence="1">The sequence shown here is derived from an EMBL/GenBank/DDBJ whole genome shotgun (WGS) entry which is preliminary data.</text>
</comment>
<evidence type="ECO:0000313" key="1">
    <source>
        <dbReference type="EMBL" id="RLE46619.1"/>
    </source>
</evidence>
<gene>
    <name evidence="1" type="ORF">DRJ31_09815</name>
</gene>
<reference evidence="1 2" key="1">
    <citation type="submission" date="2018-06" db="EMBL/GenBank/DDBJ databases">
        <title>Extensive metabolic versatility and redundancy in microbially diverse, dynamic hydrothermal sediments.</title>
        <authorList>
            <person name="Dombrowski N."/>
            <person name="Teske A."/>
            <person name="Baker B.J."/>
        </authorList>
    </citation>
    <scope>NUCLEOTIDE SEQUENCE [LARGE SCALE GENOMIC DNA]</scope>
    <source>
        <strain evidence="1">B66_G16</strain>
    </source>
</reference>
<name>A0A497EKC4_9CREN</name>
<organism evidence="1 2">
    <name type="scientific">Thermoproteota archaeon</name>
    <dbReference type="NCBI Taxonomy" id="2056631"/>
    <lineage>
        <taxon>Archaea</taxon>
        <taxon>Thermoproteota</taxon>
    </lineage>
</organism>
<dbReference type="EMBL" id="QMQV01000173">
    <property type="protein sequence ID" value="RLE46619.1"/>
    <property type="molecule type" value="Genomic_DNA"/>
</dbReference>
<proteinExistence type="predicted"/>
<evidence type="ECO:0000313" key="2">
    <source>
        <dbReference type="Proteomes" id="UP000278475"/>
    </source>
</evidence>
<protein>
    <submittedName>
        <fullName evidence="1">Uncharacterized protein</fullName>
    </submittedName>
</protein>
<dbReference type="Proteomes" id="UP000278475">
    <property type="component" value="Unassembled WGS sequence"/>
</dbReference>